<dbReference type="InterPro" id="IPR001387">
    <property type="entry name" value="Cro/C1-type_HTH"/>
</dbReference>
<organism evidence="3 4">
    <name type="scientific">Lentilactobacillus fungorum</name>
    <dbReference type="NCBI Taxonomy" id="2201250"/>
    <lineage>
        <taxon>Bacteria</taxon>
        <taxon>Bacillati</taxon>
        <taxon>Bacillota</taxon>
        <taxon>Bacilli</taxon>
        <taxon>Lactobacillales</taxon>
        <taxon>Lactobacillaceae</taxon>
        <taxon>Lentilactobacillus</taxon>
    </lineage>
</organism>
<comment type="caution">
    <text evidence="3">The sequence shown here is derived from an EMBL/GenBank/DDBJ whole genome shotgun (WGS) entry which is preliminary data.</text>
</comment>
<keyword evidence="4" id="KW-1185">Reference proteome</keyword>
<dbReference type="SMART" id="SM00530">
    <property type="entry name" value="HTH_XRE"/>
    <property type="match status" value="1"/>
</dbReference>
<feature type="domain" description="HTH cro/C1-type" evidence="2">
    <location>
        <begin position="12"/>
        <end position="67"/>
    </location>
</feature>
<accession>A0ABQ3W015</accession>
<dbReference type="InterPro" id="IPR010982">
    <property type="entry name" value="Lambda_DNA-bd_dom_sf"/>
</dbReference>
<dbReference type="Proteomes" id="UP000604765">
    <property type="component" value="Unassembled WGS sequence"/>
</dbReference>
<proteinExistence type="predicted"/>
<feature type="region of interest" description="Disordered" evidence="1">
    <location>
        <begin position="71"/>
        <end position="97"/>
    </location>
</feature>
<dbReference type="SUPFAM" id="SSF47413">
    <property type="entry name" value="lambda repressor-like DNA-binding domains"/>
    <property type="match status" value="1"/>
</dbReference>
<gene>
    <name evidence="3" type="ORF">YK48G_04390</name>
</gene>
<dbReference type="Pfam" id="PF13443">
    <property type="entry name" value="HTH_26"/>
    <property type="match status" value="1"/>
</dbReference>
<dbReference type="PROSITE" id="PS50943">
    <property type="entry name" value="HTH_CROC1"/>
    <property type="match status" value="1"/>
</dbReference>
<dbReference type="EMBL" id="BNJR01000004">
    <property type="protein sequence ID" value="GHP13014.1"/>
    <property type="molecule type" value="Genomic_DNA"/>
</dbReference>
<evidence type="ECO:0000313" key="4">
    <source>
        <dbReference type="Proteomes" id="UP000604765"/>
    </source>
</evidence>
<protein>
    <recommendedName>
        <fullName evidence="2">HTH cro/C1-type domain-containing protein</fullName>
    </recommendedName>
</protein>
<dbReference type="Gene3D" id="1.10.260.40">
    <property type="entry name" value="lambda repressor-like DNA-binding domains"/>
    <property type="match status" value="1"/>
</dbReference>
<evidence type="ECO:0000259" key="2">
    <source>
        <dbReference type="PROSITE" id="PS50943"/>
    </source>
</evidence>
<dbReference type="RefSeq" id="WP_203629056.1">
    <property type="nucleotide sequence ID" value="NZ_BNJR01000004.1"/>
</dbReference>
<sequence>MKADSELIADRLTKLIKDRDITINRLATLSSLGQSSVNAIFRGDSASPKLKTLVKIANGLNMSLTELLDFPPYNQRPDGSSPDQEADRWQELGQALTPDEKERVWKILTGHDFPPYNEVEK</sequence>
<evidence type="ECO:0000313" key="3">
    <source>
        <dbReference type="EMBL" id="GHP13014.1"/>
    </source>
</evidence>
<reference evidence="3 4" key="1">
    <citation type="journal article" date="2021" name="Int. J. Syst. Evol. Microbiol.">
        <title>Lentilactobacillus fungorum sp. nov., isolated from spent mushroom substrates.</title>
        <authorList>
            <person name="Tohno M."/>
            <person name="Tanizawa Y."/>
            <person name="Kojima Y."/>
            <person name="Sakamoto M."/>
            <person name="Ohkuma M."/>
            <person name="Kobayashi H."/>
        </authorList>
    </citation>
    <scope>NUCLEOTIDE SEQUENCE [LARGE SCALE GENOMIC DNA]</scope>
    <source>
        <strain evidence="3 4">YK48G</strain>
    </source>
</reference>
<name>A0ABQ3W015_9LACO</name>
<evidence type="ECO:0000256" key="1">
    <source>
        <dbReference type="SAM" id="MobiDB-lite"/>
    </source>
</evidence>